<dbReference type="EMBL" id="JAFMOU010000072">
    <property type="protein sequence ID" value="MBU9837989.1"/>
    <property type="molecule type" value="Genomic_DNA"/>
</dbReference>
<dbReference type="Pfam" id="PF00107">
    <property type="entry name" value="ADH_zinc_N"/>
    <property type="match status" value="1"/>
</dbReference>
<dbReference type="InterPro" id="IPR013154">
    <property type="entry name" value="ADH-like_N"/>
</dbReference>
<dbReference type="InterPro" id="IPR020843">
    <property type="entry name" value="ER"/>
</dbReference>
<dbReference type="RefSeq" id="WP_217139394.1">
    <property type="nucleotide sequence ID" value="NZ_JAFMOU010000072.1"/>
</dbReference>
<evidence type="ECO:0000256" key="1">
    <source>
        <dbReference type="ARBA" id="ARBA00022723"/>
    </source>
</evidence>
<dbReference type="Proteomes" id="UP000699865">
    <property type="component" value="Unassembled WGS sequence"/>
</dbReference>
<dbReference type="Pfam" id="PF08240">
    <property type="entry name" value="ADH_N"/>
    <property type="match status" value="1"/>
</dbReference>
<reference evidence="5 6" key="1">
    <citation type="submission" date="2021-03" db="EMBL/GenBank/DDBJ databases">
        <title>Five novel Rahnella species.</title>
        <authorList>
            <person name="Brady C."/>
            <person name="Asselin J."/>
            <person name="Beer S."/>
            <person name="Bruberg M.B."/>
            <person name="Crampton B."/>
            <person name="Venter S."/>
            <person name="Arnold D."/>
            <person name="Denman S."/>
        </authorList>
    </citation>
    <scope>NUCLEOTIDE SEQUENCE [LARGE SCALE GENOMIC DNA]</scope>
    <source>
        <strain evidence="5 6">L72c</strain>
    </source>
</reference>
<comment type="cofactor">
    <cofactor evidence="3">
        <name>Zn(2+)</name>
        <dbReference type="ChEBI" id="CHEBI:29105"/>
    </cofactor>
</comment>
<accession>A0ABS6L849</accession>
<gene>
    <name evidence="5" type="primary">gatD</name>
    <name evidence="5" type="ORF">J1786_24685</name>
</gene>
<name>A0ABS6L849_9GAMM</name>
<comment type="similarity">
    <text evidence="3">Belongs to the zinc-containing alcohol dehydrogenase family.</text>
</comment>
<dbReference type="InterPro" id="IPR013149">
    <property type="entry name" value="ADH-like_C"/>
</dbReference>
<keyword evidence="6" id="KW-1185">Reference proteome</keyword>
<dbReference type="GO" id="GO:0008868">
    <property type="term" value="F:galactitol-1-phosphate 5-dehydrogenase activity"/>
    <property type="evidence" value="ECO:0007669"/>
    <property type="project" value="UniProtKB-EC"/>
</dbReference>
<dbReference type="CDD" id="cd08236">
    <property type="entry name" value="sugar_DH"/>
    <property type="match status" value="1"/>
</dbReference>
<organism evidence="5 6">
    <name type="scientific">Rahnella perminowiae</name>
    <dbReference type="NCBI Taxonomy" id="2816244"/>
    <lineage>
        <taxon>Bacteria</taxon>
        <taxon>Pseudomonadati</taxon>
        <taxon>Pseudomonadota</taxon>
        <taxon>Gammaproteobacteria</taxon>
        <taxon>Enterobacterales</taxon>
        <taxon>Yersiniaceae</taxon>
        <taxon>Rahnella</taxon>
    </lineage>
</organism>
<proteinExistence type="inferred from homology"/>
<evidence type="ECO:0000313" key="5">
    <source>
        <dbReference type="EMBL" id="MBU9837989.1"/>
    </source>
</evidence>
<sequence length="350" mass="37752">MKSVVVHADSRLTVEEQPAPTLSAPDEVLVRIAYSGLCGSDIPRIFASSSHFYPITLGHEFSGHVISTGEDVTDLHEGDAVTCVPLLPCFQCEECRQTAYSQCKHYQFIGSRRSGGHAEFIVVSRKNLFKLPENFSLLQGAFLEPLTVGLHALKLAGGCQGKEVIVIGAGTIGQLVIQAASALGAKSVTAIDINPQRLALAEETGASHVYNSATCNADDIRQQTHERRFNQLIVETAGTAQTVALSLNIAGPKAQIALVGTLHKDLTLDVATFGHILRKELTLLGSWMNYSSPWPGSEWRQAIQLFTENKLSLEPLIASVARPQEFIREVAALAGKPMTGKILLDMTGGR</sequence>
<dbReference type="NCBIfam" id="NF007642">
    <property type="entry name" value="PRK10309.1"/>
    <property type="match status" value="1"/>
</dbReference>
<dbReference type="EC" id="1.1.1.251" evidence="5"/>
<evidence type="ECO:0000256" key="3">
    <source>
        <dbReference type="RuleBase" id="RU361277"/>
    </source>
</evidence>
<keyword evidence="2 5" id="KW-0560">Oxidoreductase</keyword>
<dbReference type="PANTHER" id="PTHR43401">
    <property type="entry name" value="L-THREONINE 3-DEHYDROGENASE"/>
    <property type="match status" value="1"/>
</dbReference>
<comment type="caution">
    <text evidence="5">The sequence shown here is derived from an EMBL/GenBank/DDBJ whole genome shotgun (WGS) entry which is preliminary data.</text>
</comment>
<dbReference type="InterPro" id="IPR050129">
    <property type="entry name" value="Zn_alcohol_dh"/>
</dbReference>
<evidence type="ECO:0000313" key="6">
    <source>
        <dbReference type="Proteomes" id="UP000699865"/>
    </source>
</evidence>
<protein>
    <submittedName>
        <fullName evidence="5">Galactitol-1-phosphate 5-dehydrogenase</fullName>
        <ecNumber evidence="5">1.1.1.251</ecNumber>
    </submittedName>
</protein>
<evidence type="ECO:0000259" key="4">
    <source>
        <dbReference type="SMART" id="SM00829"/>
    </source>
</evidence>
<dbReference type="PANTHER" id="PTHR43401:SF2">
    <property type="entry name" value="L-THREONINE 3-DEHYDROGENASE"/>
    <property type="match status" value="1"/>
</dbReference>
<keyword evidence="1 3" id="KW-0479">Metal-binding</keyword>
<dbReference type="InterPro" id="IPR002328">
    <property type="entry name" value="ADH_Zn_CS"/>
</dbReference>
<keyword evidence="3" id="KW-0862">Zinc</keyword>
<dbReference type="PROSITE" id="PS00059">
    <property type="entry name" value="ADH_ZINC"/>
    <property type="match status" value="1"/>
</dbReference>
<dbReference type="SMART" id="SM00829">
    <property type="entry name" value="PKS_ER"/>
    <property type="match status" value="1"/>
</dbReference>
<evidence type="ECO:0000256" key="2">
    <source>
        <dbReference type="ARBA" id="ARBA00023002"/>
    </source>
</evidence>
<feature type="domain" description="Enoyl reductase (ER)" evidence="4">
    <location>
        <begin position="7"/>
        <end position="344"/>
    </location>
</feature>